<dbReference type="CDD" id="cd23434">
    <property type="entry name" value="beta-trefoil_Ricin_GALNT2"/>
    <property type="match status" value="1"/>
</dbReference>
<feature type="compositionally biased region" description="Low complexity" evidence="11">
    <location>
        <begin position="29"/>
        <end position="47"/>
    </location>
</feature>
<comment type="similarity">
    <text evidence="2 10">Belongs to the glycosyltransferase 2 family. GalNAc-T subfamily.</text>
</comment>
<dbReference type="PANTHER" id="PTHR11675:SF119">
    <property type="entry name" value="POLYPEPTIDE N-ACETYLGALACTOSAMINYLTRANSFERASE 2"/>
    <property type="match status" value="1"/>
</dbReference>
<dbReference type="OMA" id="NVPMGSI"/>
<dbReference type="SUPFAM" id="SSF53448">
    <property type="entry name" value="Nucleotide-diphospho-sugar transferases"/>
    <property type="match status" value="1"/>
</dbReference>
<name>A0A1D2MPS1_ORCCI</name>
<evidence type="ECO:0000256" key="8">
    <source>
        <dbReference type="ARBA" id="ARBA00023136"/>
    </source>
</evidence>
<keyword evidence="3" id="KW-0812">Transmembrane</keyword>
<comment type="pathway">
    <text evidence="10">Protein modification; protein glycosylation.</text>
</comment>
<dbReference type="Proteomes" id="UP000094527">
    <property type="component" value="Unassembled WGS sequence"/>
</dbReference>
<feature type="compositionally biased region" description="Polar residues" evidence="11">
    <location>
        <begin position="10"/>
        <end position="24"/>
    </location>
</feature>
<evidence type="ECO:0000256" key="11">
    <source>
        <dbReference type="SAM" id="MobiDB-lite"/>
    </source>
</evidence>
<dbReference type="SUPFAM" id="SSF50370">
    <property type="entry name" value="Ricin B-like lectins"/>
    <property type="match status" value="1"/>
</dbReference>
<evidence type="ECO:0000313" key="13">
    <source>
        <dbReference type="EMBL" id="ODM95006.1"/>
    </source>
</evidence>
<evidence type="ECO:0000256" key="2">
    <source>
        <dbReference type="ARBA" id="ARBA00005680"/>
    </source>
</evidence>
<proteinExistence type="inferred from homology"/>
<keyword evidence="10" id="KW-0328">Glycosyltransferase</keyword>
<dbReference type="Gene3D" id="2.80.10.50">
    <property type="match status" value="1"/>
</dbReference>
<evidence type="ECO:0000256" key="9">
    <source>
        <dbReference type="ARBA" id="ARBA00023157"/>
    </source>
</evidence>
<organism evidence="13 14">
    <name type="scientific">Orchesella cincta</name>
    <name type="common">Springtail</name>
    <name type="synonym">Podura cincta</name>
    <dbReference type="NCBI Taxonomy" id="48709"/>
    <lineage>
        <taxon>Eukaryota</taxon>
        <taxon>Metazoa</taxon>
        <taxon>Ecdysozoa</taxon>
        <taxon>Arthropoda</taxon>
        <taxon>Hexapoda</taxon>
        <taxon>Collembola</taxon>
        <taxon>Entomobryomorpha</taxon>
        <taxon>Entomobryoidea</taxon>
        <taxon>Orchesellidae</taxon>
        <taxon>Orchesellinae</taxon>
        <taxon>Orchesella</taxon>
    </lineage>
</organism>
<keyword evidence="6" id="KW-1133">Transmembrane helix</keyword>
<dbReference type="InterPro" id="IPR035992">
    <property type="entry name" value="Ricin_B-like_lectins"/>
</dbReference>
<dbReference type="GO" id="GO:0006493">
    <property type="term" value="P:protein O-linked glycosylation"/>
    <property type="evidence" value="ECO:0007669"/>
    <property type="project" value="TreeGrafter"/>
</dbReference>
<dbReference type="SMART" id="SM00458">
    <property type="entry name" value="RICIN"/>
    <property type="match status" value="1"/>
</dbReference>
<evidence type="ECO:0000313" key="14">
    <source>
        <dbReference type="Proteomes" id="UP000094527"/>
    </source>
</evidence>
<dbReference type="InterPro" id="IPR000772">
    <property type="entry name" value="Ricin_B_lectin"/>
</dbReference>
<comment type="caution">
    <text evidence="13">The sequence shown here is derived from an EMBL/GenBank/DDBJ whole genome shotgun (WGS) entry which is preliminary data.</text>
</comment>
<feature type="domain" description="Ricin B lectin" evidence="12">
    <location>
        <begin position="406"/>
        <end position="529"/>
    </location>
</feature>
<evidence type="ECO:0000256" key="7">
    <source>
        <dbReference type="ARBA" id="ARBA00023034"/>
    </source>
</evidence>
<accession>A0A1D2MPS1</accession>
<dbReference type="GO" id="GO:0030246">
    <property type="term" value="F:carbohydrate binding"/>
    <property type="evidence" value="ECO:0007669"/>
    <property type="project" value="UniProtKB-KW"/>
</dbReference>
<evidence type="ECO:0000259" key="12">
    <source>
        <dbReference type="SMART" id="SM00458"/>
    </source>
</evidence>
<keyword evidence="8" id="KW-0472">Membrane</keyword>
<dbReference type="STRING" id="48709.A0A1D2MPS1"/>
<dbReference type="PANTHER" id="PTHR11675">
    <property type="entry name" value="N-ACETYLGALACTOSAMINYLTRANSFERASE"/>
    <property type="match status" value="1"/>
</dbReference>
<keyword evidence="7 10" id="KW-0333">Golgi apparatus</keyword>
<gene>
    <name evidence="13" type="ORF">Ocin01_11674</name>
</gene>
<dbReference type="GO" id="GO:0004653">
    <property type="term" value="F:polypeptide N-acetylgalactosaminyltransferase activity"/>
    <property type="evidence" value="ECO:0007669"/>
    <property type="project" value="TreeGrafter"/>
</dbReference>
<keyword evidence="4 10" id="KW-0430">Lectin</keyword>
<keyword evidence="10 13" id="KW-0808">Transferase</keyword>
<evidence type="ECO:0000256" key="10">
    <source>
        <dbReference type="RuleBase" id="RU361242"/>
    </source>
</evidence>
<dbReference type="GO" id="GO:0000139">
    <property type="term" value="C:Golgi membrane"/>
    <property type="evidence" value="ECO:0007669"/>
    <property type="project" value="UniProtKB-SubCell"/>
</dbReference>
<keyword evidence="9 10" id="KW-1015">Disulfide bond</keyword>
<dbReference type="CDD" id="cd02510">
    <property type="entry name" value="pp-GalNAc-T"/>
    <property type="match status" value="1"/>
</dbReference>
<dbReference type="EMBL" id="LJIJ01000722">
    <property type="protein sequence ID" value="ODM95006.1"/>
    <property type="molecule type" value="Genomic_DNA"/>
</dbReference>
<keyword evidence="5" id="KW-0735">Signal-anchor</keyword>
<evidence type="ECO:0000256" key="1">
    <source>
        <dbReference type="ARBA" id="ARBA00004323"/>
    </source>
</evidence>
<dbReference type="OrthoDB" id="429263at2759"/>
<dbReference type="InterPro" id="IPR045885">
    <property type="entry name" value="GalNAc-T"/>
</dbReference>
<keyword evidence="14" id="KW-1185">Reference proteome</keyword>
<protein>
    <recommendedName>
        <fullName evidence="10">Polypeptide N-acetylgalactosaminyltransferase</fullName>
        <ecNumber evidence="10">2.4.1.-</ecNumber>
    </recommendedName>
    <alternativeName>
        <fullName evidence="10">Protein-UDP acetylgalactosaminyltransferase</fullName>
    </alternativeName>
</protein>
<dbReference type="PROSITE" id="PS50231">
    <property type="entry name" value="RICIN_B_LECTIN"/>
    <property type="match status" value="1"/>
</dbReference>
<dbReference type="AlphaFoldDB" id="A0A1D2MPS1"/>
<comment type="cofactor">
    <cofactor evidence="10">
        <name>Mn(2+)</name>
        <dbReference type="ChEBI" id="CHEBI:29035"/>
    </cofactor>
</comment>
<evidence type="ECO:0000256" key="4">
    <source>
        <dbReference type="ARBA" id="ARBA00022734"/>
    </source>
</evidence>
<dbReference type="Pfam" id="PF00535">
    <property type="entry name" value="Glycos_transf_2"/>
    <property type="match status" value="1"/>
</dbReference>
<dbReference type="Gene3D" id="3.90.550.10">
    <property type="entry name" value="Spore Coat Polysaccharide Biosynthesis Protein SpsA, Chain A"/>
    <property type="match status" value="2"/>
</dbReference>
<evidence type="ECO:0000256" key="3">
    <source>
        <dbReference type="ARBA" id="ARBA00022692"/>
    </source>
</evidence>
<evidence type="ECO:0000256" key="5">
    <source>
        <dbReference type="ARBA" id="ARBA00022968"/>
    </source>
</evidence>
<dbReference type="UniPathway" id="UPA00378"/>
<sequence>MNGALDIKVRSTSTPSSRGGQNLPSKVINGYSSSSLSSNYKSPGGSSTWVTNNRGQDSHSSTHHQQQTGYSSGVVTDPFESFDQEVYLHGDKVLRGQDAYGKTKFNQVASDNLPIDRSIPDTRHPMCRKREYDVPHLQPTSVIITFHNEARSTLLRTIASVLNRSPVHLIHEIILVDDASPNADDGALLAQIHKVKVLRNHKREGLMRSRVRGADEATAPILTFLDSHCECNEGWLEPLLQLVTFNRTHVVSPVIDVINMDDFRYVAASAELRGGFDWNLVFKWEYLSPTERREFARDPTQVIRFRVWQCGGTLEIVPCSRVGHVFRKQHPYSFPGGSGAVFAKNTRRAAEVWMDEYKNFYYAKVPLAKAVPFGNIDDRMAIRDRLKCKPFKWYLKNVYPDLKIPQAAMYPSGALQQGHRCIDTMGRSAYHTAQVYQCHGEGGNQEWSLTKSGLIQHDEICLSMPTSLYVGAPVVLTPCEDASKWYYSKDKLIQSQDKPGFCISASADSSNLVSAICDPDDYLQKFEFN</sequence>
<dbReference type="InterPro" id="IPR001173">
    <property type="entry name" value="Glyco_trans_2-like"/>
</dbReference>
<keyword evidence="10" id="KW-0464">Manganese</keyword>
<dbReference type="InterPro" id="IPR029044">
    <property type="entry name" value="Nucleotide-diphossugar_trans"/>
</dbReference>
<comment type="subcellular location">
    <subcellularLocation>
        <location evidence="1 10">Golgi apparatus membrane</location>
        <topology evidence="1 10">Single-pass type II membrane protein</topology>
    </subcellularLocation>
</comment>
<dbReference type="EC" id="2.4.1.-" evidence="10"/>
<evidence type="ECO:0000256" key="6">
    <source>
        <dbReference type="ARBA" id="ARBA00022989"/>
    </source>
</evidence>
<reference evidence="13 14" key="1">
    <citation type="journal article" date="2016" name="Genome Biol. Evol.">
        <title>Gene Family Evolution Reflects Adaptation to Soil Environmental Stressors in the Genome of the Collembolan Orchesella cincta.</title>
        <authorList>
            <person name="Faddeeva-Vakhrusheva A."/>
            <person name="Derks M.F."/>
            <person name="Anvar S.Y."/>
            <person name="Agamennone V."/>
            <person name="Suring W."/>
            <person name="Smit S."/>
            <person name="van Straalen N.M."/>
            <person name="Roelofs D."/>
        </authorList>
    </citation>
    <scope>NUCLEOTIDE SEQUENCE [LARGE SCALE GENOMIC DNA]</scope>
    <source>
        <tissue evidence="13">Mixed pool</tissue>
    </source>
</reference>
<dbReference type="Pfam" id="PF00652">
    <property type="entry name" value="Ricin_B_lectin"/>
    <property type="match status" value="1"/>
</dbReference>
<feature type="region of interest" description="Disordered" evidence="11">
    <location>
        <begin position="1"/>
        <end position="74"/>
    </location>
</feature>